<evidence type="ECO:0000313" key="4">
    <source>
        <dbReference type="Proteomes" id="UP000255066"/>
    </source>
</evidence>
<dbReference type="GO" id="GO:0008967">
    <property type="term" value="F:phosphoglycolate phosphatase activity"/>
    <property type="evidence" value="ECO:0007669"/>
    <property type="project" value="TreeGrafter"/>
</dbReference>
<dbReference type="EMBL" id="LNXT01000044">
    <property type="protein sequence ID" value="KTC68860.1"/>
    <property type="molecule type" value="Genomic_DNA"/>
</dbReference>
<proteinExistence type="predicted"/>
<dbReference type="OrthoDB" id="9782449at2"/>
<dbReference type="AlphaFoldDB" id="A0A378ID78"/>
<dbReference type="InterPro" id="IPR006439">
    <property type="entry name" value="HAD-SF_hydro_IA"/>
</dbReference>
<evidence type="ECO:0000313" key="3">
    <source>
        <dbReference type="Proteomes" id="UP000054735"/>
    </source>
</evidence>
<keyword evidence="3" id="KW-1185">Reference proteome</keyword>
<dbReference type="InterPro" id="IPR036412">
    <property type="entry name" value="HAD-like_sf"/>
</dbReference>
<keyword evidence="2" id="KW-0378">Hydrolase</keyword>
<reference evidence="2 4" key="2">
    <citation type="submission" date="2018-06" db="EMBL/GenBank/DDBJ databases">
        <authorList>
            <consortium name="Pathogen Informatics"/>
            <person name="Doyle S."/>
        </authorList>
    </citation>
    <scope>NUCLEOTIDE SEQUENCE [LARGE SCALE GENOMIC DNA]</scope>
    <source>
        <strain evidence="2 4">NCTC12437</strain>
    </source>
</reference>
<dbReference type="GO" id="GO:0006281">
    <property type="term" value="P:DNA repair"/>
    <property type="evidence" value="ECO:0007669"/>
    <property type="project" value="TreeGrafter"/>
</dbReference>
<dbReference type="NCBIfam" id="TIGR01549">
    <property type="entry name" value="HAD-SF-IA-v1"/>
    <property type="match status" value="1"/>
</dbReference>
<dbReference type="SFLD" id="SFLDG01129">
    <property type="entry name" value="C1.5:_HAD__Beta-PGM__Phosphata"/>
    <property type="match status" value="1"/>
</dbReference>
<dbReference type="Proteomes" id="UP000054735">
    <property type="component" value="Unassembled WGS sequence"/>
</dbReference>
<dbReference type="InterPro" id="IPR041492">
    <property type="entry name" value="HAD_2"/>
</dbReference>
<dbReference type="GO" id="GO:0004427">
    <property type="term" value="F:inorganic diphosphate phosphatase activity"/>
    <property type="evidence" value="ECO:0007669"/>
    <property type="project" value="UniProtKB-EC"/>
</dbReference>
<name>A0A378ID78_9GAMM</name>
<dbReference type="EMBL" id="UGNW01000001">
    <property type="protein sequence ID" value="STX33198.1"/>
    <property type="molecule type" value="Genomic_DNA"/>
</dbReference>
<dbReference type="PANTHER" id="PTHR43434:SF13">
    <property type="entry name" value="PHOSPHOGLYCOLATE PHOSPHATASE"/>
    <property type="match status" value="1"/>
</dbReference>
<dbReference type="Pfam" id="PF13419">
    <property type="entry name" value="HAD_2"/>
    <property type="match status" value="1"/>
</dbReference>
<dbReference type="InterPro" id="IPR023214">
    <property type="entry name" value="HAD_sf"/>
</dbReference>
<dbReference type="Proteomes" id="UP000255066">
    <property type="component" value="Unassembled WGS sequence"/>
</dbReference>
<dbReference type="RefSeq" id="WP_058524398.1">
    <property type="nucleotide sequence ID" value="NZ_CAAAHV010000007.1"/>
</dbReference>
<dbReference type="InterPro" id="IPR050155">
    <property type="entry name" value="HAD-like_hydrolase_sf"/>
</dbReference>
<gene>
    <name evidence="2" type="primary">ppaX</name>
    <name evidence="1" type="ORF">Lbir_2393</name>
    <name evidence="2" type="ORF">NCTC12437_03019</name>
</gene>
<dbReference type="Gene3D" id="3.40.50.1000">
    <property type="entry name" value="HAD superfamily/HAD-like"/>
    <property type="match status" value="1"/>
</dbReference>
<dbReference type="Gene3D" id="1.10.150.240">
    <property type="entry name" value="Putative phosphatase, domain 2"/>
    <property type="match status" value="1"/>
</dbReference>
<evidence type="ECO:0000313" key="2">
    <source>
        <dbReference type="EMBL" id="STX33198.1"/>
    </source>
</evidence>
<dbReference type="InterPro" id="IPR023198">
    <property type="entry name" value="PGP-like_dom2"/>
</dbReference>
<dbReference type="EC" id="3.6.1.1" evidence="2"/>
<dbReference type="SUPFAM" id="SSF56784">
    <property type="entry name" value="HAD-like"/>
    <property type="match status" value="1"/>
</dbReference>
<sequence length="202" mass="23058">MQLVIDFDGTIANSAPLLLKKLKDALPYPIELETLRSMSFREILDTMHIGRLHFLYLIYSIRKEFQRNIHDIGLVEHMEEALKKLNSQGHQLHIVSSNSARNIRQFLKHHHISHYFESVSSLYTVFNKATGLKGLIRTKKMQPSEVIYIGDETRDIEAAAAAGIKSCAVSWGLNNAEALMRYKPDFVLNHPGELSLLFAEKK</sequence>
<accession>A0A378ID78</accession>
<dbReference type="GO" id="GO:0005829">
    <property type="term" value="C:cytosol"/>
    <property type="evidence" value="ECO:0007669"/>
    <property type="project" value="TreeGrafter"/>
</dbReference>
<reference evidence="1 3" key="1">
    <citation type="submission" date="2015-11" db="EMBL/GenBank/DDBJ databases">
        <title>Genomic analysis of 38 Legionella species identifies large and diverse effector repertoires.</title>
        <authorList>
            <person name="Burstein D."/>
            <person name="Amaro F."/>
            <person name="Zusman T."/>
            <person name="Lifshitz Z."/>
            <person name="Cohen O."/>
            <person name="Gilbert J.A."/>
            <person name="Pupko T."/>
            <person name="Shuman H.A."/>
            <person name="Segal G."/>
        </authorList>
    </citation>
    <scope>NUCLEOTIDE SEQUENCE [LARGE SCALE GENOMIC DNA]</scope>
    <source>
        <strain evidence="1 3">CDC#1407-AL-14</strain>
    </source>
</reference>
<evidence type="ECO:0000313" key="1">
    <source>
        <dbReference type="EMBL" id="KTC68860.1"/>
    </source>
</evidence>
<dbReference type="PANTHER" id="PTHR43434">
    <property type="entry name" value="PHOSPHOGLYCOLATE PHOSPHATASE"/>
    <property type="match status" value="1"/>
</dbReference>
<organism evidence="2 4">
    <name type="scientific">Legionella birminghamensis</name>
    <dbReference type="NCBI Taxonomy" id="28083"/>
    <lineage>
        <taxon>Bacteria</taxon>
        <taxon>Pseudomonadati</taxon>
        <taxon>Pseudomonadota</taxon>
        <taxon>Gammaproteobacteria</taxon>
        <taxon>Legionellales</taxon>
        <taxon>Legionellaceae</taxon>
        <taxon>Legionella</taxon>
    </lineage>
</organism>
<dbReference type="SFLD" id="SFLDS00003">
    <property type="entry name" value="Haloacid_Dehalogenase"/>
    <property type="match status" value="1"/>
</dbReference>
<protein>
    <submittedName>
        <fullName evidence="2">HAD-superfamily hydrolase</fullName>
        <ecNumber evidence="2">3.6.1.1</ecNumber>
    </submittedName>
</protein>
<dbReference type="STRING" id="28083.Lbir_2393"/>